<dbReference type="Pfam" id="PF13618">
    <property type="entry name" value="Gluconate_2-dh3"/>
    <property type="match status" value="1"/>
</dbReference>
<keyword evidence="2" id="KW-1185">Reference proteome</keyword>
<dbReference type="Proteomes" id="UP000490800">
    <property type="component" value="Unassembled WGS sequence"/>
</dbReference>
<proteinExistence type="predicted"/>
<name>A0A7X3FKE1_9BACL</name>
<dbReference type="InterPro" id="IPR027056">
    <property type="entry name" value="Gluconate_2DH_su3"/>
</dbReference>
<organism evidence="1 2">
    <name type="scientific">Paenibacillus lutrae</name>
    <dbReference type="NCBI Taxonomy" id="2078573"/>
    <lineage>
        <taxon>Bacteria</taxon>
        <taxon>Bacillati</taxon>
        <taxon>Bacillota</taxon>
        <taxon>Bacilli</taxon>
        <taxon>Bacillales</taxon>
        <taxon>Paenibacillaceae</taxon>
        <taxon>Paenibacillus</taxon>
    </lineage>
</organism>
<comment type="caution">
    <text evidence="1">The sequence shown here is derived from an EMBL/GenBank/DDBJ whole genome shotgun (WGS) entry which is preliminary data.</text>
</comment>
<gene>
    <name evidence="1" type="ORF">EDM21_17150</name>
</gene>
<dbReference type="RefSeq" id="WP_157337455.1">
    <property type="nucleotide sequence ID" value="NZ_RHLK01000011.1"/>
</dbReference>
<reference evidence="1 2" key="1">
    <citation type="journal article" date="2019" name="Microorganisms">
        <title>Paenibacillus lutrae sp. nov., A Chitinolytic Species Isolated from A River Otter in Castril Natural Park, Granada, Spain.</title>
        <authorList>
            <person name="Rodriguez M."/>
            <person name="Reina J.C."/>
            <person name="Bejar V."/>
            <person name="Llamas I."/>
        </authorList>
    </citation>
    <scope>NUCLEOTIDE SEQUENCE [LARGE SCALE GENOMIC DNA]</scope>
    <source>
        <strain evidence="1 2">N10</strain>
    </source>
</reference>
<sequence length="198" mass="22968">MRKMTKYPSFDVMAEQEHWDPHTQSIVNDRLVRQPKHQVLSLEEAELLRSWCSRLVDDDRAEMINYVIEHIDTTLSSGTGEGQRKPEAPHQRELILQGLHAVDKIAEGFHGQPFHHLRAIEQQEIMKNIAEARLSLIGEWTTTVQNEWFSKLLKLTVEAYYSHPVVWSEIGYAGPAYPRGYVRTDRGQLDPWEAKPEL</sequence>
<evidence type="ECO:0000313" key="2">
    <source>
        <dbReference type="Proteomes" id="UP000490800"/>
    </source>
</evidence>
<protein>
    <submittedName>
        <fullName evidence="1">Gluconate 2-dehydrogenase subunit 3 family protein</fullName>
    </submittedName>
</protein>
<evidence type="ECO:0000313" key="1">
    <source>
        <dbReference type="EMBL" id="MVP01227.1"/>
    </source>
</evidence>
<dbReference type="EMBL" id="RHLK01000011">
    <property type="protein sequence ID" value="MVP01227.1"/>
    <property type="molecule type" value="Genomic_DNA"/>
</dbReference>
<accession>A0A7X3FKE1</accession>
<dbReference type="OrthoDB" id="63962at2"/>
<dbReference type="AlphaFoldDB" id="A0A7X3FKE1"/>